<accession>F8NBE0</accession>
<keyword evidence="1" id="KW-0472">Membrane</keyword>
<evidence type="ECO:0000313" key="2">
    <source>
        <dbReference type="EMBL" id="EGN56897.1"/>
    </source>
</evidence>
<feature type="transmembrane region" description="Helical" evidence="1">
    <location>
        <begin position="73"/>
        <end position="91"/>
    </location>
</feature>
<feature type="transmembrane region" description="Helical" evidence="1">
    <location>
        <begin position="12"/>
        <end position="30"/>
    </location>
</feature>
<gene>
    <name evidence="2" type="ORF">Premu_1481</name>
</gene>
<reference evidence="3" key="1">
    <citation type="journal article" date="2011" name="Stand. Genomic Sci.">
        <title>Non-contiguous finished genome sequence of the opportunistic oral pathogen Prevotella multisaccharivorax type strain (PPPA20).</title>
        <authorList>
            <person name="Pati A."/>
            <person name="Gronow S."/>
            <person name="Lu M."/>
            <person name="Lapidus A."/>
            <person name="Nolan M."/>
            <person name="Lucas S."/>
            <person name="Hammon N."/>
            <person name="Deshpande S."/>
            <person name="Cheng J.F."/>
            <person name="Tapia R."/>
            <person name="Han C."/>
            <person name="Goodwin L."/>
            <person name="Pitluck S."/>
            <person name="Liolios K."/>
            <person name="Pagani I."/>
            <person name="Mavromatis K."/>
            <person name="Mikhailova N."/>
            <person name="Huntemann M."/>
            <person name="Chen A."/>
            <person name="Palaniappan K."/>
            <person name="Land M."/>
            <person name="Hauser L."/>
            <person name="Detter J.C."/>
            <person name="Brambilla E.M."/>
            <person name="Rohde M."/>
            <person name="Goker M."/>
            <person name="Woyke T."/>
            <person name="Bristow J."/>
            <person name="Eisen J.A."/>
            <person name="Markowitz V."/>
            <person name="Hugenholtz P."/>
            <person name="Kyrpides N.C."/>
            <person name="Klenk H.P."/>
            <person name="Ivanova N."/>
        </authorList>
    </citation>
    <scope>NUCLEOTIDE SEQUENCE [LARGE SCALE GENOMIC DNA]</scope>
    <source>
        <strain evidence="3">DSM 17128</strain>
    </source>
</reference>
<keyword evidence="1" id="KW-0812">Transmembrane</keyword>
<dbReference type="HOGENOM" id="CLU_1667807_0_0_10"/>
<keyword evidence="1" id="KW-1133">Transmembrane helix</keyword>
<dbReference type="STRING" id="688246.Premu_1481"/>
<protein>
    <submittedName>
        <fullName evidence="2">Uncharacterized protein</fullName>
    </submittedName>
</protein>
<dbReference type="AlphaFoldDB" id="F8NBE0"/>
<dbReference type="Proteomes" id="UP000002772">
    <property type="component" value="Unassembled WGS sequence"/>
</dbReference>
<feature type="transmembrane region" description="Helical" evidence="1">
    <location>
        <begin position="98"/>
        <end position="116"/>
    </location>
</feature>
<evidence type="ECO:0000313" key="3">
    <source>
        <dbReference type="Proteomes" id="UP000002772"/>
    </source>
</evidence>
<organism evidence="2 3">
    <name type="scientific">Hallella multisaccharivorax DSM 17128</name>
    <dbReference type="NCBI Taxonomy" id="688246"/>
    <lineage>
        <taxon>Bacteria</taxon>
        <taxon>Pseudomonadati</taxon>
        <taxon>Bacteroidota</taxon>
        <taxon>Bacteroidia</taxon>
        <taxon>Bacteroidales</taxon>
        <taxon>Prevotellaceae</taxon>
        <taxon>Hallella</taxon>
    </lineage>
</organism>
<name>F8NBE0_9BACT</name>
<feature type="transmembrane region" description="Helical" evidence="1">
    <location>
        <begin position="42"/>
        <end position="61"/>
    </location>
</feature>
<proteinExistence type="predicted"/>
<dbReference type="EMBL" id="GL945017">
    <property type="protein sequence ID" value="EGN56897.1"/>
    <property type="molecule type" value="Genomic_DNA"/>
</dbReference>
<keyword evidence="3" id="KW-1185">Reference proteome</keyword>
<evidence type="ECO:0000256" key="1">
    <source>
        <dbReference type="SAM" id="Phobius"/>
    </source>
</evidence>
<feature type="transmembrane region" description="Helical" evidence="1">
    <location>
        <begin position="136"/>
        <end position="155"/>
    </location>
</feature>
<sequence>MVINNKHKYYILGISVLLYILALFNTLYVTDAQASADIHIRYAYDVTCLNFFIGGIIMIPYDIVFLLNGKVNFTLLWFSNITYFYILSLWVKQRRMKTLFILVVLSITMIISFYFCHDSIIGRDENIIYNIGDKGIGYYLWLISYFIILFGMLWYKED</sequence>